<dbReference type="EMBL" id="SJPG01000001">
    <property type="protein sequence ID" value="TWT61662.1"/>
    <property type="molecule type" value="Genomic_DNA"/>
</dbReference>
<evidence type="ECO:0000256" key="3">
    <source>
        <dbReference type="PROSITE-ProRule" id="PRU01248"/>
    </source>
</evidence>
<dbReference type="InterPro" id="IPR011010">
    <property type="entry name" value="DNA_brk_join_enz"/>
</dbReference>
<dbReference type="Gene3D" id="1.10.150.130">
    <property type="match status" value="1"/>
</dbReference>
<keyword evidence="2 3" id="KW-0238">DNA-binding</keyword>
<dbReference type="Proteomes" id="UP000316095">
    <property type="component" value="Unassembled WGS sequence"/>
</dbReference>
<protein>
    <submittedName>
        <fullName evidence="5">Site-specific tyrosine recombinase XerD</fullName>
    </submittedName>
</protein>
<sequence length="321" mass="35699">MPDNNPAIIGTDRQLLLSNRSIPFVVIQAGDNAARRFVEFFTATIRNRNTREAYARAVWRFFEWCEHREIALSAIEPILVACYIEELCTEASAPTVKLHLAAIRMLFDWLVTGHIVAMNPAAAVKGPKHVIRMGKTPVLLPDEAALLLDSIPTDRISGLRDRALIGLMVFSFARISEGRQAGASGLCERMRAVKAGMRVGQGVARQAPCTRKLGGGNNIQRKHTIDRVSGGGHPPDTVRIYDPGHAIHVCNQRPHFIPISTEIRAPHLRHTDTKLVREESWLVHLQSQRSSQIASVLFLPFRETLHAVHPVVCSMVSRTTQ</sequence>
<evidence type="ECO:0000313" key="5">
    <source>
        <dbReference type="EMBL" id="TWT61662.1"/>
    </source>
</evidence>
<feature type="domain" description="Core-binding (CB)" evidence="4">
    <location>
        <begin position="32"/>
        <end position="111"/>
    </location>
</feature>
<dbReference type="Pfam" id="PF02899">
    <property type="entry name" value="Phage_int_SAM_1"/>
    <property type="match status" value="1"/>
</dbReference>
<keyword evidence="1" id="KW-0229">DNA integration</keyword>
<dbReference type="InterPro" id="IPR044068">
    <property type="entry name" value="CB"/>
</dbReference>
<evidence type="ECO:0000256" key="1">
    <source>
        <dbReference type="ARBA" id="ARBA00022908"/>
    </source>
</evidence>
<dbReference type="InterPro" id="IPR010998">
    <property type="entry name" value="Integrase_recombinase_N"/>
</dbReference>
<gene>
    <name evidence="5" type="ORF">Pan54_23990</name>
</gene>
<proteinExistence type="predicted"/>
<dbReference type="GO" id="GO:0015074">
    <property type="term" value="P:DNA integration"/>
    <property type="evidence" value="ECO:0007669"/>
    <property type="project" value="UniProtKB-KW"/>
</dbReference>
<dbReference type="AlphaFoldDB" id="A0A5C5XIK2"/>
<reference evidence="5 6" key="1">
    <citation type="submission" date="2019-02" db="EMBL/GenBank/DDBJ databases">
        <title>Deep-cultivation of Planctomycetes and their phenomic and genomic characterization uncovers novel biology.</title>
        <authorList>
            <person name="Wiegand S."/>
            <person name="Jogler M."/>
            <person name="Boedeker C."/>
            <person name="Pinto D."/>
            <person name="Vollmers J."/>
            <person name="Rivas-Marin E."/>
            <person name="Kohn T."/>
            <person name="Peeters S.H."/>
            <person name="Heuer A."/>
            <person name="Rast P."/>
            <person name="Oberbeckmann S."/>
            <person name="Bunk B."/>
            <person name="Jeske O."/>
            <person name="Meyerdierks A."/>
            <person name="Storesund J.E."/>
            <person name="Kallscheuer N."/>
            <person name="Luecker S."/>
            <person name="Lage O.M."/>
            <person name="Pohl T."/>
            <person name="Merkel B.J."/>
            <person name="Hornburger P."/>
            <person name="Mueller R.-W."/>
            <person name="Bruemmer F."/>
            <person name="Labrenz M."/>
            <person name="Spormann A.M."/>
            <person name="Op Den Camp H."/>
            <person name="Overmann J."/>
            <person name="Amann R."/>
            <person name="Jetten M.S.M."/>
            <person name="Mascher T."/>
            <person name="Medema M.H."/>
            <person name="Devos D.P."/>
            <person name="Kaster A.-K."/>
            <person name="Ovreas L."/>
            <person name="Rohde M."/>
            <person name="Galperin M.Y."/>
            <person name="Jogler C."/>
        </authorList>
    </citation>
    <scope>NUCLEOTIDE SEQUENCE [LARGE SCALE GENOMIC DNA]</scope>
    <source>
        <strain evidence="5 6">Pan54</strain>
    </source>
</reference>
<dbReference type="SUPFAM" id="SSF56349">
    <property type="entry name" value="DNA breaking-rejoining enzymes"/>
    <property type="match status" value="1"/>
</dbReference>
<dbReference type="PROSITE" id="PS51900">
    <property type="entry name" value="CB"/>
    <property type="match status" value="1"/>
</dbReference>
<dbReference type="GO" id="GO:0003677">
    <property type="term" value="F:DNA binding"/>
    <property type="evidence" value="ECO:0007669"/>
    <property type="project" value="UniProtKB-UniRule"/>
</dbReference>
<keyword evidence="6" id="KW-1185">Reference proteome</keyword>
<name>A0A5C5XIK2_9PLAN</name>
<comment type="caution">
    <text evidence="5">The sequence shown here is derived from an EMBL/GenBank/DDBJ whole genome shotgun (WGS) entry which is preliminary data.</text>
</comment>
<evidence type="ECO:0000256" key="2">
    <source>
        <dbReference type="ARBA" id="ARBA00023125"/>
    </source>
</evidence>
<organism evidence="5 6">
    <name type="scientific">Rubinisphaera italica</name>
    <dbReference type="NCBI Taxonomy" id="2527969"/>
    <lineage>
        <taxon>Bacteria</taxon>
        <taxon>Pseudomonadati</taxon>
        <taxon>Planctomycetota</taxon>
        <taxon>Planctomycetia</taxon>
        <taxon>Planctomycetales</taxon>
        <taxon>Planctomycetaceae</taxon>
        <taxon>Rubinisphaera</taxon>
    </lineage>
</organism>
<evidence type="ECO:0000259" key="4">
    <source>
        <dbReference type="PROSITE" id="PS51900"/>
    </source>
</evidence>
<dbReference type="InterPro" id="IPR004107">
    <property type="entry name" value="Integrase_SAM-like_N"/>
</dbReference>
<accession>A0A5C5XIK2</accession>
<evidence type="ECO:0000313" key="6">
    <source>
        <dbReference type="Proteomes" id="UP000316095"/>
    </source>
</evidence>